<evidence type="ECO:0000313" key="2">
    <source>
        <dbReference type="Ensembl" id="ENSHCOP00000019670.1"/>
    </source>
</evidence>
<dbReference type="PANTHER" id="PTHR31735:SF3">
    <property type="entry name" value="TRANSMEMBRANE PROTEIN 110-RELATED"/>
    <property type="match status" value="1"/>
</dbReference>
<dbReference type="Pfam" id="PF12400">
    <property type="entry name" value="STIMATE"/>
    <property type="match status" value="1"/>
</dbReference>
<dbReference type="PANTHER" id="PTHR31735">
    <property type="entry name" value="VACUOLAR MEMBRANE PROTEIN YPL162C"/>
    <property type="match status" value="1"/>
</dbReference>
<name>A0A3Q3DSV3_HIPCM</name>
<reference evidence="2" key="1">
    <citation type="submission" date="2025-08" db="UniProtKB">
        <authorList>
            <consortium name="Ensembl"/>
        </authorList>
    </citation>
    <scope>IDENTIFICATION</scope>
</reference>
<feature type="transmembrane region" description="Helical" evidence="1">
    <location>
        <begin position="192"/>
        <end position="211"/>
    </location>
</feature>
<sequence length="296" mass="32934">MGSILVKDTNNMSDIDKANPHGCDDGALTDRFGVLIQGLLAIVAFSTLMLKRFHEPAGIRRPWRIWFFDTSKQAIGALFIHFANVFLSTLTKEDPCSLYLMNFLLDATMGMLVIWLGVKLVAKVVEYNQWTLFTFGEYGDPPQAAAWLGQCGTYLLIMVLEKGAISLVLLVPGWSKLQEVLLGYIANPQLELVLVMLIVPFIVNSVMFWVVDSLTMRKLKTTKSLDDSCDVTPEKGDASPWAVDEESRVRTAKRARRGSSFKLKDVKNVMGGRTIIHGTPSMIKIGCLTSVILWEG</sequence>
<dbReference type="GeneTree" id="ENSGT00940000153920"/>
<dbReference type="GO" id="GO:0016020">
    <property type="term" value="C:membrane"/>
    <property type="evidence" value="ECO:0007669"/>
    <property type="project" value="TreeGrafter"/>
</dbReference>
<protein>
    <submittedName>
        <fullName evidence="2">Transmembrane protein 110, like</fullName>
    </submittedName>
</protein>
<keyword evidence="3" id="KW-1185">Reference proteome</keyword>
<keyword evidence="1" id="KW-1133">Transmembrane helix</keyword>
<dbReference type="InterPro" id="IPR022127">
    <property type="entry name" value="STIMATE/YPL162C"/>
</dbReference>
<dbReference type="OMA" id="MLVIWAA"/>
<organism evidence="2 3">
    <name type="scientific">Hippocampus comes</name>
    <name type="common">Tiger tail seahorse</name>
    <dbReference type="NCBI Taxonomy" id="109280"/>
    <lineage>
        <taxon>Eukaryota</taxon>
        <taxon>Metazoa</taxon>
        <taxon>Chordata</taxon>
        <taxon>Craniata</taxon>
        <taxon>Vertebrata</taxon>
        <taxon>Euteleostomi</taxon>
        <taxon>Actinopterygii</taxon>
        <taxon>Neopterygii</taxon>
        <taxon>Teleostei</taxon>
        <taxon>Neoteleostei</taxon>
        <taxon>Acanthomorphata</taxon>
        <taxon>Syngnathiaria</taxon>
        <taxon>Syngnathiformes</taxon>
        <taxon>Syngnathoidei</taxon>
        <taxon>Syngnathidae</taxon>
        <taxon>Hippocampus</taxon>
    </lineage>
</organism>
<evidence type="ECO:0000256" key="1">
    <source>
        <dbReference type="SAM" id="Phobius"/>
    </source>
</evidence>
<feature type="transmembrane region" description="Helical" evidence="1">
    <location>
        <begin position="153"/>
        <end position="172"/>
    </location>
</feature>
<proteinExistence type="predicted"/>
<feature type="transmembrane region" description="Helical" evidence="1">
    <location>
        <begin position="74"/>
        <end position="91"/>
    </location>
</feature>
<evidence type="ECO:0000313" key="3">
    <source>
        <dbReference type="Proteomes" id="UP000264820"/>
    </source>
</evidence>
<feature type="transmembrane region" description="Helical" evidence="1">
    <location>
        <begin position="34"/>
        <end position="53"/>
    </location>
</feature>
<keyword evidence="1" id="KW-0472">Membrane</keyword>
<dbReference type="Proteomes" id="UP000264820">
    <property type="component" value="Unplaced"/>
</dbReference>
<reference evidence="2" key="2">
    <citation type="submission" date="2025-09" db="UniProtKB">
        <authorList>
            <consortium name="Ensembl"/>
        </authorList>
    </citation>
    <scope>IDENTIFICATION</scope>
</reference>
<feature type="transmembrane region" description="Helical" evidence="1">
    <location>
        <begin position="97"/>
        <end position="118"/>
    </location>
</feature>
<dbReference type="Ensembl" id="ENSHCOT00000008169.1">
    <property type="protein sequence ID" value="ENSHCOP00000019670.1"/>
    <property type="gene ID" value="ENSHCOG00000005181.1"/>
</dbReference>
<accession>A0A3Q3DSV3</accession>
<keyword evidence="1" id="KW-0812">Transmembrane</keyword>
<dbReference type="STRING" id="109280.ENSHCOP00000019670"/>
<dbReference type="AlphaFoldDB" id="A0A3Q3DSV3"/>